<evidence type="ECO:0000313" key="3">
    <source>
        <dbReference type="Proteomes" id="UP000721920"/>
    </source>
</evidence>
<keyword evidence="1" id="KW-0812">Transmembrane</keyword>
<feature type="transmembrane region" description="Helical" evidence="1">
    <location>
        <begin position="510"/>
        <end position="531"/>
    </location>
</feature>
<keyword evidence="1" id="KW-1133">Transmembrane helix</keyword>
<feature type="transmembrane region" description="Helical" evidence="1">
    <location>
        <begin position="240"/>
        <end position="261"/>
    </location>
</feature>
<comment type="caution">
    <text evidence="2">The sequence shown here is derived from an EMBL/GenBank/DDBJ whole genome shotgun (WGS) entry which is preliminary data.</text>
</comment>
<keyword evidence="1" id="KW-0472">Membrane</keyword>
<dbReference type="Proteomes" id="UP000721920">
    <property type="component" value="Unassembled WGS sequence"/>
</dbReference>
<reference evidence="2" key="1">
    <citation type="journal article" date="2021" name="PeerJ">
        <title>Extensive microbial diversity within the chicken gut microbiome revealed by metagenomics and culture.</title>
        <authorList>
            <person name="Gilroy R."/>
            <person name="Ravi A."/>
            <person name="Getino M."/>
            <person name="Pursley I."/>
            <person name="Horton D.L."/>
            <person name="Alikhan N.F."/>
            <person name="Baker D."/>
            <person name="Gharbi K."/>
            <person name="Hall N."/>
            <person name="Watson M."/>
            <person name="Adriaenssens E.M."/>
            <person name="Foster-Nyarko E."/>
            <person name="Jarju S."/>
            <person name="Secka A."/>
            <person name="Antonio M."/>
            <person name="Oren A."/>
            <person name="Chaudhuri R.R."/>
            <person name="La Ragione R."/>
            <person name="Hildebrand F."/>
            <person name="Pallen M.J."/>
        </authorList>
    </citation>
    <scope>NUCLEOTIDE SEQUENCE</scope>
    <source>
        <strain evidence="2">CHK173-2145</strain>
    </source>
</reference>
<sequence>MEKTATRVGLLTRIGFKRDRLRLLVWILVMAGLMIAVAVKFVDIYGTRSEIDAIMGTLKSPAIVAMFGAYTLKGPVTTAQVFANEMVVFMALMQVIMNLSLAVHATRDEEDHGLTELVRAHAVGPLAPLLAAISELTIVNLGLGLLYAVGLNLANMPGSTTTGDWLIGLGLAATGWLFGLMALVTAQLADHAASATGMAYTLFGLSYLARMLTDVQNPKFTWWSPLGWIEKMSPYQDPNWVPVLLMVLTGIILAGLAMGIARHRDIGAGAIATRPGRRTASAFLRGPLSLLWRRQRNVLIGWFFGVLILGISYGTVFNTIGDILKTNPTMQQVFGRAMVHSANHNLLVSFTALLAIVMAAVAIIPGLQLILKLYTDETRGWLEGLYALPVSRTRLLATYGGLGLVTSTLIFGSGLAGLVLTGNASLTHATDGITAFEFWQGFWSQLPTIWLFLALGILLIGWWPRGRSAVWLYLAYGFISQYMGNLLHLPKWAKQLTPFGWMKAVPTHNVDWAIFGLALAITVVLLLAGWWRYTRRDLHLR</sequence>
<feature type="transmembrane region" description="Helical" evidence="1">
    <location>
        <begin position="470"/>
        <end position="490"/>
    </location>
</feature>
<dbReference type="AlphaFoldDB" id="A0A921JVV6"/>
<feature type="transmembrane region" description="Helical" evidence="1">
    <location>
        <begin position="86"/>
        <end position="105"/>
    </location>
</feature>
<feature type="transmembrane region" description="Helical" evidence="1">
    <location>
        <begin position="395"/>
        <end position="422"/>
    </location>
</feature>
<evidence type="ECO:0000313" key="2">
    <source>
        <dbReference type="EMBL" id="HJE86184.1"/>
    </source>
</evidence>
<proteinExistence type="predicted"/>
<dbReference type="EMBL" id="DYXN01000017">
    <property type="protein sequence ID" value="HJE86184.1"/>
    <property type="molecule type" value="Genomic_DNA"/>
</dbReference>
<gene>
    <name evidence="2" type="ORF">K8U88_01230</name>
</gene>
<accession>A0A921JVV6</accession>
<feature type="transmembrane region" description="Helical" evidence="1">
    <location>
        <begin position="442"/>
        <end position="463"/>
    </location>
</feature>
<feature type="transmembrane region" description="Helical" evidence="1">
    <location>
        <begin position="21"/>
        <end position="42"/>
    </location>
</feature>
<organism evidence="2 3">
    <name type="scientific">Levilactobacillus hammesii</name>
    <dbReference type="NCBI Taxonomy" id="267633"/>
    <lineage>
        <taxon>Bacteria</taxon>
        <taxon>Bacillati</taxon>
        <taxon>Bacillota</taxon>
        <taxon>Bacilli</taxon>
        <taxon>Lactobacillales</taxon>
        <taxon>Lactobacillaceae</taxon>
        <taxon>Levilactobacillus</taxon>
    </lineage>
</organism>
<feature type="transmembrane region" description="Helical" evidence="1">
    <location>
        <begin position="165"/>
        <end position="184"/>
    </location>
</feature>
<protein>
    <submittedName>
        <fullName evidence="2">Permease</fullName>
    </submittedName>
</protein>
<feature type="transmembrane region" description="Helical" evidence="1">
    <location>
        <begin position="298"/>
        <end position="320"/>
    </location>
</feature>
<feature type="transmembrane region" description="Helical" evidence="1">
    <location>
        <begin position="346"/>
        <end position="374"/>
    </location>
</feature>
<name>A0A921JVV6_9LACO</name>
<evidence type="ECO:0000256" key="1">
    <source>
        <dbReference type="SAM" id="Phobius"/>
    </source>
</evidence>
<feature type="transmembrane region" description="Helical" evidence="1">
    <location>
        <begin position="126"/>
        <end position="153"/>
    </location>
</feature>
<reference evidence="2" key="2">
    <citation type="submission" date="2021-09" db="EMBL/GenBank/DDBJ databases">
        <authorList>
            <person name="Gilroy R."/>
        </authorList>
    </citation>
    <scope>NUCLEOTIDE SEQUENCE</scope>
    <source>
        <strain evidence="2">CHK173-2145</strain>
    </source>
</reference>